<feature type="signal peptide" evidence="2">
    <location>
        <begin position="1"/>
        <end position="40"/>
    </location>
</feature>
<feature type="chain" id="PRO_5003027352" description="Lipoprotein" evidence="2">
    <location>
        <begin position="41"/>
        <end position="755"/>
    </location>
</feature>
<accession>D1VXG2</accession>
<reference evidence="3 4" key="1">
    <citation type="submission" date="2009-12" db="EMBL/GenBank/DDBJ databases">
        <title>Genome Sequence of Prevotella timonensis CRIS 5C-B1.</title>
        <authorList>
            <person name="Durkin A.S."/>
            <person name="Madupu R."/>
            <person name="Torralba M."/>
            <person name="Methe B."/>
            <person name="Sutton G."/>
            <person name="Strausberg R.L."/>
            <person name="Nelson K.E."/>
        </authorList>
    </citation>
    <scope>NUCLEOTIDE SEQUENCE [LARGE SCALE GENOMIC DNA]</scope>
    <source>
        <strain evidence="3 4">CRIS 5C-B1</strain>
    </source>
</reference>
<dbReference type="RefSeq" id="WP_008122558.1">
    <property type="nucleotide sequence ID" value="NZ_ADEF01000013.1"/>
</dbReference>
<comment type="caution">
    <text evidence="3">The sequence shown here is derived from an EMBL/GenBank/DDBJ whole genome shotgun (WGS) entry which is preliminary data.</text>
</comment>
<keyword evidence="4" id="KW-1185">Reference proteome</keyword>
<evidence type="ECO:0000256" key="1">
    <source>
        <dbReference type="SAM" id="MobiDB-lite"/>
    </source>
</evidence>
<feature type="region of interest" description="Disordered" evidence="1">
    <location>
        <begin position="733"/>
        <end position="755"/>
    </location>
</feature>
<dbReference type="AlphaFoldDB" id="D1VXG2"/>
<evidence type="ECO:0000313" key="4">
    <source>
        <dbReference type="Proteomes" id="UP000004001"/>
    </source>
</evidence>
<organism evidence="3 4">
    <name type="scientific">Hoylesella timonensis CRIS 5C-B1</name>
    <dbReference type="NCBI Taxonomy" id="679189"/>
    <lineage>
        <taxon>Bacteria</taxon>
        <taxon>Pseudomonadati</taxon>
        <taxon>Bacteroidota</taxon>
        <taxon>Bacteroidia</taxon>
        <taxon>Bacteroidales</taxon>
        <taxon>Prevotellaceae</taxon>
        <taxon>Hoylesella</taxon>
    </lineage>
</organism>
<evidence type="ECO:0008006" key="5">
    <source>
        <dbReference type="Google" id="ProtNLM"/>
    </source>
</evidence>
<dbReference type="Proteomes" id="UP000004001">
    <property type="component" value="Unassembled WGS sequence"/>
</dbReference>
<gene>
    <name evidence="3" type="ORF">HMPREF9019_0898</name>
</gene>
<dbReference type="EMBL" id="ADEF01000013">
    <property type="protein sequence ID" value="EFA98122.1"/>
    <property type="molecule type" value="Genomic_DNA"/>
</dbReference>
<proteinExistence type="predicted"/>
<evidence type="ECO:0000256" key="2">
    <source>
        <dbReference type="SAM" id="SignalP"/>
    </source>
</evidence>
<protein>
    <recommendedName>
        <fullName evidence="5">Lipoprotein</fullName>
    </recommendedName>
</protein>
<evidence type="ECO:0000313" key="3">
    <source>
        <dbReference type="EMBL" id="EFA98122.1"/>
    </source>
</evidence>
<keyword evidence="2" id="KW-0732">Signal</keyword>
<sequence>MKKEKTKDRKYMKTTIHNLRRAGMLCVSLALMALTLGSCASDIENIQPSSPDKESGQTKYPTTTIRMYIGTPDMDGETQKIVNELASNAKTRGTLTRALTLDGNGKVEADQDFVATCYIINERTQQLGKFTYKWRTKRSDSNYLLLDDPNGEGKPQNITVQWIKGAATNNISGNDWKVCAVAGGTEKEVGGGANGTMRHAVNFQPQMVRDNSPETKQGGNVRMANNNEPIAFISNSKPVTMRNGAPFARFRFKMPGTLVKIKVKRDDNVSKSHDYFLKTNALHPMGVFCPITDKGELKAGDISTWWESTCPVIVRNFNNNDNYILHLNGKADEAIHLTEGGAEYDVWYMWGMPTDKTGVETMMGSWTGGYILKQAKKANAQGPFISKHIFKNDGGKMRTLTANVNDSEPYPAFNFLNFLSRAAKHNVAAPKTWWDNDLVIPGDKWPDDSHDWRKKNGSVWYTWEEAMQHKRVMPEDNVWHTPSLTELTTLFPFPAEYGRWKDQSWDIYVCNGDQRTFTNKTELWKEWMTLYADMEDSQGYMYIRDLFPGNGGDLASEQMKNLNTQGFFSHYFTTADGKKTYGIRFFRSAKYGDRLCCAYKWETKNWPDCKWTNENQLIVTSRWIGNAPLKVSDIMSDAWWNGEDSKYNVQVNLPCQAENSGLSYTNDHSAMTLVAGNTYQASSNGGHFARAFSKYKGGTFQRKNNYRKGFIHPFTNRQMCLERGKWGDEYFEEGSGKGTGKQWGLPKTGWHANPR</sequence>
<name>D1VXG2_9BACT</name>